<dbReference type="RefSeq" id="WP_310302072.1">
    <property type="nucleotide sequence ID" value="NZ_BAAAXB010000001.1"/>
</dbReference>
<accession>A0ABU1PM12</accession>
<proteinExistence type="predicted"/>
<dbReference type="EMBL" id="JAVDSG010000001">
    <property type="protein sequence ID" value="MDR6591648.1"/>
    <property type="molecule type" value="Genomic_DNA"/>
</dbReference>
<protein>
    <submittedName>
        <fullName evidence="1">Uncharacterized protein</fullName>
    </submittedName>
</protein>
<sequence length="51" mass="5333">MSRVSDPTLADLRASLAADGAPEHVLELVDDSTDIDDALQRLAAAGVTGRR</sequence>
<organism evidence="1 2">
    <name type="scientific">Saccharothrix longispora</name>
    <dbReference type="NCBI Taxonomy" id="33920"/>
    <lineage>
        <taxon>Bacteria</taxon>
        <taxon>Bacillati</taxon>
        <taxon>Actinomycetota</taxon>
        <taxon>Actinomycetes</taxon>
        <taxon>Pseudonocardiales</taxon>
        <taxon>Pseudonocardiaceae</taxon>
        <taxon>Saccharothrix</taxon>
    </lineage>
</organism>
<keyword evidence="2" id="KW-1185">Reference proteome</keyword>
<name>A0ABU1PM12_9PSEU</name>
<evidence type="ECO:0000313" key="2">
    <source>
        <dbReference type="Proteomes" id="UP001268819"/>
    </source>
</evidence>
<evidence type="ECO:0000313" key="1">
    <source>
        <dbReference type="EMBL" id="MDR6591648.1"/>
    </source>
</evidence>
<dbReference type="Proteomes" id="UP001268819">
    <property type="component" value="Unassembled WGS sequence"/>
</dbReference>
<reference evidence="1 2" key="1">
    <citation type="submission" date="2023-07" db="EMBL/GenBank/DDBJ databases">
        <title>Sequencing the genomes of 1000 actinobacteria strains.</title>
        <authorList>
            <person name="Klenk H.-P."/>
        </authorList>
    </citation>
    <scope>NUCLEOTIDE SEQUENCE [LARGE SCALE GENOMIC DNA]</scope>
    <source>
        <strain evidence="1 2">DSM 43749</strain>
    </source>
</reference>
<gene>
    <name evidence="1" type="ORF">J2S66_000032</name>
</gene>
<comment type="caution">
    <text evidence="1">The sequence shown here is derived from an EMBL/GenBank/DDBJ whole genome shotgun (WGS) entry which is preliminary data.</text>
</comment>